<dbReference type="PIRSF" id="PIRSF006060">
    <property type="entry name" value="AA_transporter"/>
    <property type="match status" value="1"/>
</dbReference>
<feature type="transmembrane region" description="Helical" evidence="5">
    <location>
        <begin position="396"/>
        <end position="413"/>
    </location>
</feature>
<evidence type="ECO:0000313" key="7">
    <source>
        <dbReference type="Proteomes" id="UP001222800"/>
    </source>
</evidence>
<proteinExistence type="predicted"/>
<keyword evidence="3 5" id="KW-1133">Transmembrane helix</keyword>
<feature type="transmembrane region" description="Helical" evidence="5">
    <location>
        <begin position="272"/>
        <end position="297"/>
    </location>
</feature>
<evidence type="ECO:0000313" key="6">
    <source>
        <dbReference type="EMBL" id="WFD09286.1"/>
    </source>
</evidence>
<dbReference type="EMBL" id="CP120733">
    <property type="protein sequence ID" value="WFD09286.1"/>
    <property type="molecule type" value="Genomic_DNA"/>
</dbReference>
<dbReference type="PANTHER" id="PTHR11785:SF512">
    <property type="entry name" value="SOBREMESA, ISOFORM B"/>
    <property type="match status" value="1"/>
</dbReference>
<feature type="transmembrane region" description="Helical" evidence="5">
    <location>
        <begin position="85"/>
        <end position="110"/>
    </location>
</feature>
<keyword evidence="2 5" id="KW-0812">Transmembrane</keyword>
<evidence type="ECO:0000256" key="4">
    <source>
        <dbReference type="ARBA" id="ARBA00023136"/>
    </source>
</evidence>
<feature type="transmembrane region" description="Helical" evidence="5">
    <location>
        <begin position="122"/>
        <end position="142"/>
    </location>
</feature>
<feature type="transmembrane region" description="Helical" evidence="5">
    <location>
        <begin position="229"/>
        <end position="252"/>
    </location>
</feature>
<feature type="transmembrane region" description="Helical" evidence="5">
    <location>
        <begin position="43"/>
        <end position="64"/>
    </location>
</feature>
<reference evidence="6 7" key="1">
    <citation type="submission" date="2023-03" db="EMBL/GenBank/DDBJ databases">
        <title>Complete genome sequence of Tepidibacter sp. SWIR-1, isolated from a deep-sea hydrothermal vent.</title>
        <authorList>
            <person name="Li X."/>
        </authorList>
    </citation>
    <scope>NUCLEOTIDE SEQUENCE [LARGE SCALE GENOMIC DNA]</scope>
    <source>
        <strain evidence="6 7">SWIR-1</strain>
    </source>
</reference>
<evidence type="ECO:0000256" key="1">
    <source>
        <dbReference type="ARBA" id="ARBA00004141"/>
    </source>
</evidence>
<sequence length="441" mass="47137">MMEKKYGLWTTVAMVIGIVIGSGVFFKADNILMASGGSVKTALIAWLVGAISMVFGALVFAECSNRFERSNGIVDYAESIVSERFAYLIGWFNAIIYYPALAAVLAWVAANYTAILFNQEGNFVWVMSAIYMIGIYAMNYLSPILSGKFQVASTAIKVVPLIVIAIVGIFQGVNNGILVENFATATSAVGGSNGFAAAVLATAFAYEGWIIATTINGEIKDSKKTLPKALIFGSLAIVVIYISYFLGIVGIIPSETILEQGDNAVNLAASVIFGSLGASVLTTFIIVSCLGTLNGLILGGSRAFYSLAIRGQGIKPKIFSKVDSKTNMPTNSAMASFGLICVYLIVWYMNFAGLFPGGMFIDVSELPIALIYAFYIVIYIAFMIKMDDLSTIKRIVIPMLALMGAAIVVYGGLSKASVKVDLGISVVVFLSGLLFYRKEAN</sequence>
<protein>
    <submittedName>
        <fullName evidence="6">APC family permease</fullName>
    </submittedName>
</protein>
<evidence type="ECO:0000256" key="3">
    <source>
        <dbReference type="ARBA" id="ARBA00022989"/>
    </source>
</evidence>
<dbReference type="InterPro" id="IPR002293">
    <property type="entry name" value="AA/rel_permease1"/>
</dbReference>
<organism evidence="6 7">
    <name type="scientific">Tepidibacter hydrothermalis</name>
    <dbReference type="NCBI Taxonomy" id="3036126"/>
    <lineage>
        <taxon>Bacteria</taxon>
        <taxon>Bacillati</taxon>
        <taxon>Bacillota</taxon>
        <taxon>Clostridia</taxon>
        <taxon>Peptostreptococcales</taxon>
        <taxon>Peptostreptococcaceae</taxon>
        <taxon>Tepidibacter</taxon>
    </lineage>
</organism>
<dbReference type="RefSeq" id="WP_277731209.1">
    <property type="nucleotide sequence ID" value="NZ_CP120733.1"/>
</dbReference>
<evidence type="ECO:0000256" key="2">
    <source>
        <dbReference type="ARBA" id="ARBA00022692"/>
    </source>
</evidence>
<dbReference type="PANTHER" id="PTHR11785">
    <property type="entry name" value="AMINO ACID TRANSPORTER"/>
    <property type="match status" value="1"/>
</dbReference>
<dbReference type="Gene3D" id="1.20.1740.10">
    <property type="entry name" value="Amino acid/polyamine transporter I"/>
    <property type="match status" value="1"/>
</dbReference>
<feature type="transmembrane region" description="Helical" evidence="5">
    <location>
        <begin position="7"/>
        <end position="28"/>
    </location>
</feature>
<gene>
    <name evidence="6" type="ORF">P4S50_12925</name>
</gene>
<feature type="transmembrane region" description="Helical" evidence="5">
    <location>
        <begin position="194"/>
        <end position="217"/>
    </location>
</feature>
<accession>A0ABY8E8Z0</accession>
<feature type="transmembrane region" description="Helical" evidence="5">
    <location>
        <begin position="419"/>
        <end position="436"/>
    </location>
</feature>
<dbReference type="InterPro" id="IPR050598">
    <property type="entry name" value="AminoAcid_Transporter"/>
</dbReference>
<dbReference type="Proteomes" id="UP001222800">
    <property type="component" value="Chromosome"/>
</dbReference>
<feature type="transmembrane region" description="Helical" evidence="5">
    <location>
        <begin position="154"/>
        <end position="174"/>
    </location>
</feature>
<keyword evidence="4 5" id="KW-0472">Membrane</keyword>
<feature type="transmembrane region" description="Helical" evidence="5">
    <location>
        <begin position="366"/>
        <end position="384"/>
    </location>
</feature>
<evidence type="ECO:0000256" key="5">
    <source>
        <dbReference type="SAM" id="Phobius"/>
    </source>
</evidence>
<keyword evidence="7" id="KW-1185">Reference proteome</keyword>
<comment type="subcellular location">
    <subcellularLocation>
        <location evidence="1">Membrane</location>
        <topology evidence="1">Multi-pass membrane protein</topology>
    </subcellularLocation>
</comment>
<feature type="transmembrane region" description="Helical" evidence="5">
    <location>
        <begin position="333"/>
        <end position="354"/>
    </location>
</feature>
<dbReference type="Pfam" id="PF13520">
    <property type="entry name" value="AA_permease_2"/>
    <property type="match status" value="1"/>
</dbReference>
<name>A0ABY8E8Z0_9FIRM</name>